<dbReference type="PANTHER" id="PTHR23180">
    <property type="entry name" value="CENTAURIN/ARF"/>
    <property type="match status" value="1"/>
</dbReference>
<feature type="domain" description="PH" evidence="10">
    <location>
        <begin position="263"/>
        <end position="358"/>
    </location>
</feature>
<sequence length="672" mass="75584">MDALLQFEECIRDSPCFRRTLEQHESDVEELEGRVEKVVKLCSKVVEAGQVYTECNQLFLSALAEFTHYHSKHTVIANCLHQFNQGLQEMIQFHTMLLDQSQRAITQQLTHLLSQFLPHIREAQREFVRIGGDVELAAVKNAQISQNKPAEAERASHLLLATRKCFQHFALDYCLQLNNFKVQQKLDILNSVFSYFHAQYTFFHQGFDLLRDLEPTMKTMASELAQLSTECVSKRKDLENQHLLVQQRDACGEAVVVLSPSNEGSIQGYLFKRSRRKNKTWKRCWFSTNNNQLLYSKTHKELPTVLFDDLRLCAVKSLDSIDRRFCFELLSVQKGCVLQADSEELKMAWINAVQSCIDLAYREKVESEHTQVKPSPPVPVPDPPSLPAALGVALRGHGNNRCCDCGEAEPRWASVNLGITVCIECSGIHRSLGVHLSKVRSLTLDSWDPEQLKLLCVLGNDVINSIYECGPCDGVEKPSPQSPRQVREVWIRKKYVERSFVKRDSEPADAEAGRQQAGARLYQAALDGELVCMARALAQGAEVNWSNAQAGRTALIGAAIGGSLLACEFLLQNGANVNYRDQHGQAALHNAATRGHTGLRMARMNEEMRDSEGFFGSVGDDETFQDIFRDFSDMASHNPERLSRRQFSRSAEEEEEEDGVDGAAGGTEDEKT</sequence>
<reference evidence="13" key="2">
    <citation type="journal article" date="2014" name="Nat. Commun.">
        <title>The cavefish genome reveals candidate genes for eye loss.</title>
        <authorList>
            <person name="McGaugh S.E."/>
            <person name="Gross J.B."/>
            <person name="Aken B."/>
            <person name="Blin M."/>
            <person name="Borowsky R."/>
            <person name="Chalopin D."/>
            <person name="Hinaux H."/>
            <person name="Jeffery W.R."/>
            <person name="Keene A."/>
            <person name="Ma L."/>
            <person name="Minx P."/>
            <person name="Murphy D."/>
            <person name="O'Quin K.E."/>
            <person name="Retaux S."/>
            <person name="Rohner N."/>
            <person name="Searle S.M."/>
            <person name="Stahl B.A."/>
            <person name="Tabin C."/>
            <person name="Volff J.N."/>
            <person name="Yoshizawa M."/>
            <person name="Warren W.C."/>
        </authorList>
    </citation>
    <scope>NUCLEOTIDE SEQUENCE [LARGE SCALE GENOMIC DNA]</scope>
    <source>
        <strain evidence="13">female</strain>
    </source>
</reference>
<evidence type="ECO:0000259" key="11">
    <source>
        <dbReference type="PROSITE" id="PS50115"/>
    </source>
</evidence>
<dbReference type="GO" id="GO:0005096">
    <property type="term" value="F:GTPase activator activity"/>
    <property type="evidence" value="ECO:0007669"/>
    <property type="project" value="UniProtKB-KW"/>
</dbReference>
<dbReference type="SUPFAM" id="SSF57863">
    <property type="entry name" value="ArfGap/RecO-like zinc finger"/>
    <property type="match status" value="1"/>
</dbReference>
<dbReference type="PROSITE" id="PS50003">
    <property type="entry name" value="PH_DOMAIN"/>
    <property type="match status" value="1"/>
</dbReference>
<dbReference type="InterPro" id="IPR011993">
    <property type="entry name" value="PH-like_dom_sf"/>
</dbReference>
<dbReference type="Pfam" id="PF12796">
    <property type="entry name" value="Ank_2"/>
    <property type="match status" value="1"/>
</dbReference>
<comment type="function">
    <text evidence="8">GTPase-activating protein for the ADP ribosylation factor family.</text>
</comment>
<dbReference type="GeneTree" id="ENSGT00940000156389"/>
<evidence type="ECO:0000256" key="8">
    <source>
        <dbReference type="RuleBase" id="RU369028"/>
    </source>
</evidence>
<dbReference type="GO" id="GO:0008270">
    <property type="term" value="F:zinc ion binding"/>
    <property type="evidence" value="ECO:0007669"/>
    <property type="project" value="UniProtKB-KW"/>
</dbReference>
<comment type="domain">
    <text evidence="8">PH domain binds phospholipids including phosphatidic acid, phosphatidylinositol 3-phosphate, phosphatidylinositol 3,5-bisphosphate (PIP2) and phosphatidylinositol 3,4,5-trisphosphate (PIP3). May mediate protein binding to PIP2 or PIP3 containing membranes.</text>
</comment>
<evidence type="ECO:0000256" key="2">
    <source>
        <dbReference type="ARBA" id="ARBA00022737"/>
    </source>
</evidence>
<dbReference type="Gene3D" id="1.25.40.20">
    <property type="entry name" value="Ankyrin repeat-containing domain"/>
    <property type="match status" value="1"/>
</dbReference>
<reference evidence="12" key="4">
    <citation type="submission" date="2025-09" db="UniProtKB">
        <authorList>
            <consortium name="Ensembl"/>
        </authorList>
    </citation>
    <scope>IDENTIFICATION</scope>
</reference>
<dbReference type="FunFam" id="1.10.220.150:FF:000007">
    <property type="entry name" value="Arf-GAP with coiled-coil, ANK repeat and PH domain-containing protein 2"/>
    <property type="match status" value="1"/>
</dbReference>
<feature type="domain" description="Arf-GAP" evidence="11">
    <location>
        <begin position="388"/>
        <end position="508"/>
    </location>
</feature>
<evidence type="ECO:0000256" key="7">
    <source>
        <dbReference type="PROSITE-ProRule" id="PRU00288"/>
    </source>
</evidence>
<accession>A0A3B1IWC9</accession>
<dbReference type="FunFam" id="1.20.1270.60:FF:000025">
    <property type="entry name" value="arf-GAP with coiled-coil, ANK repeat and PH domain-containing protein 2"/>
    <property type="match status" value="1"/>
</dbReference>
<evidence type="ECO:0000259" key="10">
    <source>
        <dbReference type="PROSITE" id="PS50003"/>
    </source>
</evidence>
<dbReference type="InterPro" id="IPR038508">
    <property type="entry name" value="ArfGAP_dom_sf"/>
</dbReference>
<dbReference type="CDD" id="cd08835">
    <property type="entry name" value="ArfGap_ACAP"/>
    <property type="match status" value="1"/>
</dbReference>
<protein>
    <recommendedName>
        <fullName evidence="8">Arf-GAP with coiled-coil, ANK repeat and PH domain-containing protein</fullName>
        <shortName evidence="8">Cnt-b</shortName>
    </recommendedName>
    <alternativeName>
        <fullName evidence="8">Centaurin-beta</fullName>
    </alternativeName>
</protein>
<dbReference type="InterPro" id="IPR004148">
    <property type="entry name" value="BAR_dom"/>
</dbReference>
<dbReference type="AlphaFoldDB" id="A0A3B1IWC9"/>
<dbReference type="InterPro" id="IPR037278">
    <property type="entry name" value="ARFGAP/RecO"/>
</dbReference>
<comment type="domain">
    <text evidence="8">The BAR domain mediates homodimerization, it can neither bind membrane nor impart curvature, but instead requires the neighboring PH domain to achieve these functions.</text>
</comment>
<dbReference type="GO" id="GO:0010008">
    <property type="term" value="C:endosome membrane"/>
    <property type="evidence" value="ECO:0007669"/>
    <property type="project" value="UniProtKB-SubCell"/>
</dbReference>
<dbReference type="Gene3D" id="2.30.29.30">
    <property type="entry name" value="Pleckstrin-homology domain (PH domain)/Phosphotyrosine-binding domain (PTB)"/>
    <property type="match status" value="1"/>
</dbReference>
<dbReference type="Bgee" id="ENSAMXG00000003021">
    <property type="expression patterns" value="Expressed in brain and 14 other cell types or tissues"/>
</dbReference>
<dbReference type="SUPFAM" id="SSF50729">
    <property type="entry name" value="PH domain-like"/>
    <property type="match status" value="1"/>
</dbReference>
<dbReference type="PROSITE" id="PS50297">
    <property type="entry name" value="ANK_REP_REGION"/>
    <property type="match status" value="1"/>
</dbReference>
<comment type="subcellular location">
    <subcellularLocation>
        <location evidence="8">Endosome membrane</location>
        <topology evidence="8">Peripheral membrane protein</topology>
    </subcellularLocation>
</comment>
<dbReference type="SUPFAM" id="SSF48403">
    <property type="entry name" value="Ankyrin repeat"/>
    <property type="match status" value="1"/>
</dbReference>
<dbReference type="SMART" id="SM00105">
    <property type="entry name" value="ArfGap"/>
    <property type="match status" value="1"/>
</dbReference>
<dbReference type="PRINTS" id="PR00405">
    <property type="entry name" value="REVINTRACTNG"/>
</dbReference>
<keyword evidence="5 6" id="KW-0040">ANK repeat</keyword>
<evidence type="ECO:0000256" key="4">
    <source>
        <dbReference type="ARBA" id="ARBA00022833"/>
    </source>
</evidence>
<keyword evidence="2 8" id="KW-0677">Repeat</keyword>
<evidence type="ECO:0000256" key="9">
    <source>
        <dbReference type="SAM" id="MobiDB-lite"/>
    </source>
</evidence>
<dbReference type="CDD" id="cd07603">
    <property type="entry name" value="BAR_ACAPs"/>
    <property type="match status" value="1"/>
</dbReference>
<dbReference type="Proteomes" id="UP000018467">
    <property type="component" value="Unassembled WGS sequence"/>
</dbReference>
<evidence type="ECO:0000256" key="6">
    <source>
        <dbReference type="PROSITE-ProRule" id="PRU00023"/>
    </source>
</evidence>
<reference evidence="13" key="1">
    <citation type="submission" date="2013-03" db="EMBL/GenBank/DDBJ databases">
        <authorList>
            <person name="Jeffery W."/>
            <person name="Warren W."/>
            <person name="Wilson R.K."/>
        </authorList>
    </citation>
    <scope>NUCLEOTIDE SEQUENCE</scope>
    <source>
        <strain evidence="13">female</strain>
    </source>
</reference>
<comment type="activity regulation">
    <text evidence="8">GAP activity stimulated by phosphatidylinositol 4,5-bisphosphate (PIP2) and phosphatidic acid.</text>
</comment>
<dbReference type="InterPro" id="IPR001164">
    <property type="entry name" value="ArfGAP_dom"/>
</dbReference>
<evidence type="ECO:0000313" key="12">
    <source>
        <dbReference type="Ensembl" id="ENSAMXP00000034233.1"/>
    </source>
</evidence>
<dbReference type="InterPro" id="IPR045258">
    <property type="entry name" value="ACAP1/2/3-like"/>
</dbReference>
<dbReference type="Pfam" id="PF16746">
    <property type="entry name" value="BAR_3"/>
    <property type="match status" value="1"/>
</dbReference>
<keyword evidence="8" id="KW-0343">GTPase activation</keyword>
<dbReference type="SUPFAM" id="SSF103657">
    <property type="entry name" value="BAR/IMD domain-like"/>
    <property type="match status" value="1"/>
</dbReference>
<dbReference type="Ensembl" id="ENSAMXT00000030163.1">
    <property type="protein sequence ID" value="ENSAMXP00000034233.1"/>
    <property type="gene ID" value="ENSAMXG00000003021.2"/>
</dbReference>
<dbReference type="InterPro" id="IPR001849">
    <property type="entry name" value="PH_domain"/>
</dbReference>
<dbReference type="CDD" id="cd13250">
    <property type="entry name" value="PH_ACAP"/>
    <property type="match status" value="1"/>
</dbReference>
<dbReference type="InterPro" id="IPR002110">
    <property type="entry name" value="Ankyrin_rpt"/>
</dbReference>
<dbReference type="InterPro" id="IPR036770">
    <property type="entry name" value="Ankyrin_rpt-contain_sf"/>
</dbReference>
<name>A0A3B1IWC9_ASTMX</name>
<keyword evidence="4 8" id="KW-0862">Zinc</keyword>
<evidence type="ECO:0000256" key="5">
    <source>
        <dbReference type="ARBA" id="ARBA00023043"/>
    </source>
</evidence>
<dbReference type="InterPro" id="IPR027267">
    <property type="entry name" value="AH/BAR_dom_sf"/>
</dbReference>
<evidence type="ECO:0000313" key="13">
    <source>
        <dbReference type="Proteomes" id="UP000018467"/>
    </source>
</evidence>
<keyword evidence="13" id="KW-1185">Reference proteome</keyword>
<dbReference type="SMART" id="SM00233">
    <property type="entry name" value="PH"/>
    <property type="match status" value="1"/>
</dbReference>
<dbReference type="Gene3D" id="1.10.220.150">
    <property type="entry name" value="Arf GTPase activating protein"/>
    <property type="match status" value="1"/>
</dbReference>
<dbReference type="PROSITE" id="PS50088">
    <property type="entry name" value="ANK_REPEAT"/>
    <property type="match status" value="1"/>
</dbReference>
<proteinExistence type="predicted"/>
<keyword evidence="1 8" id="KW-0479">Metal-binding</keyword>
<dbReference type="PROSITE" id="PS50115">
    <property type="entry name" value="ARFGAP"/>
    <property type="match status" value="1"/>
</dbReference>
<organism evidence="12 13">
    <name type="scientific">Astyanax mexicanus</name>
    <name type="common">Blind cave fish</name>
    <name type="synonym">Astyanax fasciatus mexicanus</name>
    <dbReference type="NCBI Taxonomy" id="7994"/>
    <lineage>
        <taxon>Eukaryota</taxon>
        <taxon>Metazoa</taxon>
        <taxon>Chordata</taxon>
        <taxon>Craniata</taxon>
        <taxon>Vertebrata</taxon>
        <taxon>Euteleostomi</taxon>
        <taxon>Actinopterygii</taxon>
        <taxon>Neopterygii</taxon>
        <taxon>Teleostei</taxon>
        <taxon>Ostariophysi</taxon>
        <taxon>Characiformes</taxon>
        <taxon>Characoidei</taxon>
        <taxon>Acestrorhamphidae</taxon>
        <taxon>Acestrorhamphinae</taxon>
        <taxon>Astyanax</taxon>
    </lineage>
</organism>
<keyword evidence="3 7" id="KW-0863">Zinc-finger</keyword>
<evidence type="ECO:0000256" key="3">
    <source>
        <dbReference type="ARBA" id="ARBA00022771"/>
    </source>
</evidence>
<reference evidence="12" key="3">
    <citation type="submission" date="2025-08" db="UniProtKB">
        <authorList>
            <consortium name="Ensembl"/>
        </authorList>
    </citation>
    <scope>IDENTIFICATION</scope>
</reference>
<feature type="repeat" description="ANK" evidence="6">
    <location>
        <begin position="550"/>
        <end position="582"/>
    </location>
</feature>
<keyword evidence="8" id="KW-0967">Endosome</keyword>
<dbReference type="PANTHER" id="PTHR23180:SF402">
    <property type="entry name" value="ARF-GAP WITH COILED-COIL, ANK REPEAT AND PH DOMAIN-CONTAINING PROTEIN"/>
    <property type="match status" value="1"/>
</dbReference>
<dbReference type="Gene3D" id="1.20.1270.60">
    <property type="entry name" value="Arfaptin homology (AH) domain/BAR domain"/>
    <property type="match status" value="1"/>
</dbReference>
<dbReference type="Pfam" id="PF01412">
    <property type="entry name" value="ArfGap"/>
    <property type="match status" value="1"/>
</dbReference>
<dbReference type="Pfam" id="PF00169">
    <property type="entry name" value="PH"/>
    <property type="match status" value="1"/>
</dbReference>
<evidence type="ECO:0000256" key="1">
    <source>
        <dbReference type="ARBA" id="ARBA00022723"/>
    </source>
</evidence>
<feature type="region of interest" description="Disordered" evidence="9">
    <location>
        <begin position="638"/>
        <end position="672"/>
    </location>
</feature>